<sequence length="297" mass="30221">MTSILARAVAFAALVSAVCAQSGQKIVLTNDDGWAVANIRAQETALNNEGYNVILSAPAENQSGTGSDSKTPTVLTEPCEFNTCPTGSPAEGFNASNPRENYTLAPEFFDGDAPDFVFSGPNVGNNLGSTVLISGTVGAATEAALEGIPAIAASGDTGDQISYTTLESSPTSTDTKAALLYAQLGVVILDQILSTSTPFLPSGHLLNVNYPAAGSGSCTAVSDFKYVLTRINAATSSTPADVTTCGSDRLPTESSVVAKSGCFVSISVMQASNKGDATEANQAVVLAKLSPILSCSS</sequence>
<feature type="chain" id="PRO_5034568786" evidence="4">
    <location>
        <begin position="21"/>
        <end position="297"/>
    </location>
</feature>
<dbReference type="InterPro" id="IPR036523">
    <property type="entry name" value="SurE-like_sf"/>
</dbReference>
<protein>
    <submittedName>
        <fullName evidence="6">SurE domain-containing protein</fullName>
    </submittedName>
</protein>
<feature type="domain" description="Survival protein SurE-like phosphatase/nucleotidase" evidence="5">
    <location>
        <begin position="26"/>
        <end position="219"/>
    </location>
</feature>
<organism evidence="6 7">
    <name type="scientific">Mycena chlorophos</name>
    <name type="common">Agaric fungus</name>
    <name type="synonym">Agaricus chlorophos</name>
    <dbReference type="NCBI Taxonomy" id="658473"/>
    <lineage>
        <taxon>Eukaryota</taxon>
        <taxon>Fungi</taxon>
        <taxon>Dikarya</taxon>
        <taxon>Basidiomycota</taxon>
        <taxon>Agaricomycotina</taxon>
        <taxon>Agaricomycetes</taxon>
        <taxon>Agaricomycetidae</taxon>
        <taxon>Agaricales</taxon>
        <taxon>Marasmiineae</taxon>
        <taxon>Mycenaceae</taxon>
        <taxon>Mycena</taxon>
    </lineage>
</organism>
<evidence type="ECO:0000256" key="3">
    <source>
        <dbReference type="ARBA" id="ARBA00022801"/>
    </source>
</evidence>
<dbReference type="InterPro" id="IPR030048">
    <property type="entry name" value="SurE"/>
</dbReference>
<dbReference type="Gene3D" id="3.40.1210.10">
    <property type="entry name" value="Survival protein SurE-like phosphatase/nucleotidase"/>
    <property type="match status" value="1"/>
</dbReference>
<dbReference type="Pfam" id="PF01975">
    <property type="entry name" value="SurE"/>
    <property type="match status" value="1"/>
</dbReference>
<proteinExistence type="inferred from homology"/>
<dbReference type="GO" id="GO:0008252">
    <property type="term" value="F:nucleotidase activity"/>
    <property type="evidence" value="ECO:0007669"/>
    <property type="project" value="InterPro"/>
</dbReference>
<evidence type="ECO:0000313" key="6">
    <source>
        <dbReference type="EMBL" id="KAF7320960.1"/>
    </source>
</evidence>
<comment type="caution">
    <text evidence="6">The sequence shown here is derived from an EMBL/GenBank/DDBJ whole genome shotgun (WGS) entry which is preliminary data.</text>
</comment>
<name>A0A8H6TL22_MYCCL</name>
<comment type="similarity">
    <text evidence="1">Belongs to the SurE nucleotidase family.</text>
</comment>
<gene>
    <name evidence="6" type="ORF">HMN09_00182800</name>
</gene>
<evidence type="ECO:0000256" key="2">
    <source>
        <dbReference type="ARBA" id="ARBA00022723"/>
    </source>
</evidence>
<accession>A0A8H6TL22</accession>
<dbReference type="EMBL" id="JACAZE010000002">
    <property type="protein sequence ID" value="KAF7320960.1"/>
    <property type="molecule type" value="Genomic_DNA"/>
</dbReference>
<dbReference type="AlphaFoldDB" id="A0A8H6TL22"/>
<dbReference type="PANTHER" id="PTHR30457">
    <property type="entry name" value="5'-NUCLEOTIDASE SURE"/>
    <property type="match status" value="1"/>
</dbReference>
<dbReference type="GO" id="GO:0046872">
    <property type="term" value="F:metal ion binding"/>
    <property type="evidence" value="ECO:0007669"/>
    <property type="project" value="UniProtKB-KW"/>
</dbReference>
<dbReference type="OrthoDB" id="4018688at2759"/>
<keyword evidence="3" id="KW-0378">Hydrolase</keyword>
<evidence type="ECO:0000259" key="5">
    <source>
        <dbReference type="Pfam" id="PF01975"/>
    </source>
</evidence>
<dbReference type="InterPro" id="IPR002828">
    <property type="entry name" value="SurE-like_Pase/nucleotidase"/>
</dbReference>
<keyword evidence="2" id="KW-0479">Metal-binding</keyword>
<dbReference type="Proteomes" id="UP000613580">
    <property type="component" value="Unassembled WGS sequence"/>
</dbReference>
<evidence type="ECO:0000256" key="1">
    <source>
        <dbReference type="ARBA" id="ARBA00011062"/>
    </source>
</evidence>
<dbReference type="PANTHER" id="PTHR30457:SF0">
    <property type="entry name" value="PHOSPHATASE, PUTATIVE (AFU_ORTHOLOGUE AFUA_4G01070)-RELATED"/>
    <property type="match status" value="1"/>
</dbReference>
<evidence type="ECO:0000313" key="7">
    <source>
        <dbReference type="Proteomes" id="UP000613580"/>
    </source>
</evidence>
<feature type="signal peptide" evidence="4">
    <location>
        <begin position="1"/>
        <end position="20"/>
    </location>
</feature>
<reference evidence="6" key="1">
    <citation type="submission" date="2020-05" db="EMBL/GenBank/DDBJ databases">
        <title>Mycena genomes resolve the evolution of fungal bioluminescence.</title>
        <authorList>
            <person name="Tsai I.J."/>
        </authorList>
    </citation>
    <scope>NUCLEOTIDE SEQUENCE</scope>
    <source>
        <strain evidence="6">110903Hualien_Pintung</strain>
    </source>
</reference>
<evidence type="ECO:0000256" key="4">
    <source>
        <dbReference type="SAM" id="SignalP"/>
    </source>
</evidence>
<dbReference type="SUPFAM" id="SSF64167">
    <property type="entry name" value="SurE-like"/>
    <property type="match status" value="1"/>
</dbReference>
<keyword evidence="4" id="KW-0732">Signal</keyword>
<keyword evidence="7" id="KW-1185">Reference proteome</keyword>